<sequence>MQVASATNGWINTIDSEKPEIIAKAQNLIINNIYCTLSTCSPAGEPWASPVFFAYDEHWYIYWSSAIVSQHSQNIYHNSGRVAIAIFNSSVAQGSAEGVYLSGAAAEINADDIEKTMKLLEKRANKQLNRTVADYLHDSPRRIYQFQPQQVWLTGNRLAVGNQLVDTKIKISLSSFLNSKPHL</sequence>
<keyword evidence="4" id="KW-1185">Reference proteome</keyword>
<evidence type="ECO:0000313" key="3">
    <source>
        <dbReference type="EMBL" id="MBD2197960.1"/>
    </source>
</evidence>
<organism evidence="3 4">
    <name type="scientific">Calothrix parietina FACHB-288</name>
    <dbReference type="NCBI Taxonomy" id="2692896"/>
    <lineage>
        <taxon>Bacteria</taxon>
        <taxon>Bacillati</taxon>
        <taxon>Cyanobacteriota</taxon>
        <taxon>Cyanophyceae</taxon>
        <taxon>Nostocales</taxon>
        <taxon>Calotrichaceae</taxon>
        <taxon>Calothrix</taxon>
    </lineage>
</organism>
<gene>
    <name evidence="3" type="ORF">H6G24_21010</name>
</gene>
<evidence type="ECO:0000259" key="2">
    <source>
        <dbReference type="Pfam" id="PF01243"/>
    </source>
</evidence>
<dbReference type="Pfam" id="PF01243">
    <property type="entry name" value="PNPOx_N"/>
    <property type="match status" value="1"/>
</dbReference>
<reference evidence="3 4" key="1">
    <citation type="journal article" date="2020" name="ISME J.">
        <title>Comparative genomics reveals insights into cyanobacterial evolution and habitat adaptation.</title>
        <authorList>
            <person name="Chen M.Y."/>
            <person name="Teng W.K."/>
            <person name="Zhao L."/>
            <person name="Hu C.X."/>
            <person name="Zhou Y.K."/>
            <person name="Han B.P."/>
            <person name="Song L.R."/>
            <person name="Shu W.S."/>
        </authorList>
    </citation>
    <scope>NUCLEOTIDE SEQUENCE [LARGE SCALE GENOMIC DNA]</scope>
    <source>
        <strain evidence="3 4">FACHB-288</strain>
    </source>
</reference>
<dbReference type="SUPFAM" id="SSF50475">
    <property type="entry name" value="FMN-binding split barrel"/>
    <property type="match status" value="1"/>
</dbReference>
<evidence type="ECO:0000256" key="1">
    <source>
        <dbReference type="SAM" id="Coils"/>
    </source>
</evidence>
<proteinExistence type="predicted"/>
<feature type="domain" description="Pyridoxamine 5'-phosphate oxidase N-terminal" evidence="2">
    <location>
        <begin position="24"/>
        <end position="154"/>
    </location>
</feature>
<dbReference type="InterPro" id="IPR011576">
    <property type="entry name" value="Pyridox_Oxase_N"/>
</dbReference>
<protein>
    <submittedName>
        <fullName evidence="3">Pyridoxamine 5'-phosphate oxidase family protein</fullName>
    </submittedName>
</protein>
<name>A0ABR8AD68_9CYAN</name>
<dbReference type="Gene3D" id="2.30.110.10">
    <property type="entry name" value="Electron Transport, Fmn-binding Protein, Chain A"/>
    <property type="match status" value="1"/>
</dbReference>
<keyword evidence="1" id="KW-0175">Coiled coil</keyword>
<feature type="coiled-coil region" evidence="1">
    <location>
        <begin position="103"/>
        <end position="130"/>
    </location>
</feature>
<evidence type="ECO:0000313" key="4">
    <source>
        <dbReference type="Proteomes" id="UP000658514"/>
    </source>
</evidence>
<accession>A0ABR8AD68</accession>
<comment type="caution">
    <text evidence="3">The sequence shown here is derived from an EMBL/GenBank/DDBJ whole genome shotgun (WGS) entry which is preliminary data.</text>
</comment>
<dbReference type="Proteomes" id="UP000658514">
    <property type="component" value="Unassembled WGS sequence"/>
</dbReference>
<dbReference type="RefSeq" id="WP_190546046.1">
    <property type="nucleotide sequence ID" value="NZ_CAWPNO010000067.1"/>
</dbReference>
<dbReference type="EMBL" id="JACJQH010000034">
    <property type="protein sequence ID" value="MBD2197960.1"/>
    <property type="molecule type" value="Genomic_DNA"/>
</dbReference>
<dbReference type="InterPro" id="IPR012349">
    <property type="entry name" value="Split_barrel_FMN-bd"/>
</dbReference>